<dbReference type="Ensembl" id="ENSCCRT00010110063.1">
    <property type="protein sequence ID" value="ENSCCRP00010099233.1"/>
    <property type="gene ID" value="ENSCCRG00010043488.1"/>
</dbReference>
<evidence type="ECO:0000256" key="2">
    <source>
        <dbReference type="ARBA" id="ARBA00010886"/>
    </source>
</evidence>
<name>A0A8C1P754_CYPCA</name>
<dbReference type="SUPFAM" id="SSF56112">
    <property type="entry name" value="Protein kinase-like (PK-like)"/>
    <property type="match status" value="1"/>
</dbReference>
<evidence type="ECO:0000256" key="6">
    <source>
        <dbReference type="ARBA" id="ARBA00022741"/>
    </source>
</evidence>
<sequence>MMEYCAGGDLYKKMEAKKDKDNFAEEQIIDWFIQICLALQYIHENNVLHGDIKPQNVFLTEDDYINLGDFGCSTTLGRGDAYTTSVVGSELYISPDVLQNRYNSKSDIWSLGWLLHDLCMMDVWSNPIQRRILHVSSMTGITPKIADTYSEDLKNIISEMLSCDPEDRPSANEILAKPFLKDAVNRNRRIPDQLEERFIKFTENFDESYKHSEAFLNEMKKTADSLEEIHRKCTIGSLSGAVIGAAGGITALVGAILAPFTLGASLIVSGVGIGVSVAGGVTGGAFNIVDTVKQRNLSESLKKNGANMQKRRCSNFQFTKNTESSEKNHKVQ</sequence>
<protein>
    <recommendedName>
        <fullName evidence="3">non-specific serine/threonine protein kinase</fullName>
        <ecNumber evidence="3">2.7.11.1</ecNumber>
    </recommendedName>
</protein>
<feature type="domain" description="Protein kinase" evidence="12">
    <location>
        <begin position="1"/>
        <end position="180"/>
    </location>
</feature>
<dbReference type="InterPro" id="IPR008271">
    <property type="entry name" value="Ser/Thr_kinase_AS"/>
</dbReference>
<keyword evidence="6" id="KW-0547">Nucleotide-binding</keyword>
<evidence type="ECO:0000256" key="5">
    <source>
        <dbReference type="ARBA" id="ARBA00022679"/>
    </source>
</evidence>
<evidence type="ECO:0000313" key="14">
    <source>
        <dbReference type="Proteomes" id="UP000694427"/>
    </source>
</evidence>
<dbReference type="GO" id="GO:0008289">
    <property type="term" value="F:lipid binding"/>
    <property type="evidence" value="ECO:0007669"/>
    <property type="project" value="InterPro"/>
</dbReference>
<comment type="similarity">
    <text evidence="1">Belongs to the apolipoprotein L family.</text>
</comment>
<evidence type="ECO:0000256" key="4">
    <source>
        <dbReference type="ARBA" id="ARBA00022527"/>
    </source>
</evidence>
<keyword evidence="8" id="KW-0067">ATP-binding</keyword>
<dbReference type="InterPro" id="IPR011009">
    <property type="entry name" value="Kinase-like_dom_sf"/>
</dbReference>
<comment type="catalytic activity">
    <reaction evidence="9">
        <text>L-threonyl-[protein] + ATP = O-phospho-L-threonyl-[protein] + ADP + H(+)</text>
        <dbReference type="Rhea" id="RHEA:46608"/>
        <dbReference type="Rhea" id="RHEA-COMP:11060"/>
        <dbReference type="Rhea" id="RHEA-COMP:11605"/>
        <dbReference type="ChEBI" id="CHEBI:15378"/>
        <dbReference type="ChEBI" id="CHEBI:30013"/>
        <dbReference type="ChEBI" id="CHEBI:30616"/>
        <dbReference type="ChEBI" id="CHEBI:61977"/>
        <dbReference type="ChEBI" id="CHEBI:456216"/>
        <dbReference type="EC" id="2.7.11.1"/>
    </reaction>
</comment>
<keyword evidence="4" id="KW-0723">Serine/threonine-protein kinase</keyword>
<dbReference type="PROSITE" id="PS00108">
    <property type="entry name" value="PROTEIN_KINASE_ST"/>
    <property type="match status" value="1"/>
</dbReference>
<proteinExistence type="inferred from homology"/>
<evidence type="ECO:0000256" key="8">
    <source>
        <dbReference type="ARBA" id="ARBA00022840"/>
    </source>
</evidence>
<evidence type="ECO:0000313" key="13">
    <source>
        <dbReference type="Ensembl" id="ENSCCRP00010099233.1"/>
    </source>
</evidence>
<dbReference type="Pfam" id="PF00069">
    <property type="entry name" value="Pkinase"/>
    <property type="match status" value="1"/>
</dbReference>
<dbReference type="SMART" id="SM00220">
    <property type="entry name" value="S_TKc"/>
    <property type="match status" value="1"/>
</dbReference>
<keyword evidence="7" id="KW-0418">Kinase</keyword>
<dbReference type="Proteomes" id="UP000694427">
    <property type="component" value="Unplaced"/>
</dbReference>
<evidence type="ECO:0000259" key="12">
    <source>
        <dbReference type="PROSITE" id="PS50011"/>
    </source>
</evidence>
<dbReference type="GO" id="GO:0004674">
    <property type="term" value="F:protein serine/threonine kinase activity"/>
    <property type="evidence" value="ECO:0007669"/>
    <property type="project" value="UniProtKB-KW"/>
</dbReference>
<keyword evidence="11" id="KW-0472">Membrane</keyword>
<evidence type="ECO:0000256" key="3">
    <source>
        <dbReference type="ARBA" id="ARBA00012513"/>
    </source>
</evidence>
<keyword evidence="5" id="KW-0808">Transferase</keyword>
<organism evidence="13 14">
    <name type="scientific">Cyprinus carpio</name>
    <name type="common">Common carp</name>
    <dbReference type="NCBI Taxonomy" id="7962"/>
    <lineage>
        <taxon>Eukaryota</taxon>
        <taxon>Metazoa</taxon>
        <taxon>Chordata</taxon>
        <taxon>Craniata</taxon>
        <taxon>Vertebrata</taxon>
        <taxon>Euteleostomi</taxon>
        <taxon>Actinopterygii</taxon>
        <taxon>Neopterygii</taxon>
        <taxon>Teleostei</taxon>
        <taxon>Ostariophysi</taxon>
        <taxon>Cypriniformes</taxon>
        <taxon>Cyprinidae</taxon>
        <taxon>Cyprininae</taxon>
        <taxon>Cyprinus</taxon>
    </lineage>
</organism>
<reference evidence="13" key="1">
    <citation type="submission" date="2025-08" db="UniProtKB">
        <authorList>
            <consortium name="Ensembl"/>
        </authorList>
    </citation>
    <scope>IDENTIFICATION</scope>
</reference>
<dbReference type="InterPro" id="IPR000719">
    <property type="entry name" value="Prot_kinase_dom"/>
</dbReference>
<feature type="transmembrane region" description="Helical" evidence="11">
    <location>
        <begin position="238"/>
        <end position="260"/>
    </location>
</feature>
<comment type="catalytic activity">
    <reaction evidence="10">
        <text>L-seryl-[protein] + ATP = O-phospho-L-seryl-[protein] + ADP + H(+)</text>
        <dbReference type="Rhea" id="RHEA:17989"/>
        <dbReference type="Rhea" id="RHEA-COMP:9863"/>
        <dbReference type="Rhea" id="RHEA-COMP:11604"/>
        <dbReference type="ChEBI" id="CHEBI:15378"/>
        <dbReference type="ChEBI" id="CHEBI:29999"/>
        <dbReference type="ChEBI" id="CHEBI:30616"/>
        <dbReference type="ChEBI" id="CHEBI:83421"/>
        <dbReference type="ChEBI" id="CHEBI:456216"/>
        <dbReference type="EC" id="2.7.11.1"/>
    </reaction>
</comment>
<dbReference type="GO" id="GO:0042157">
    <property type="term" value="P:lipoprotein metabolic process"/>
    <property type="evidence" value="ECO:0007669"/>
    <property type="project" value="InterPro"/>
</dbReference>
<comment type="similarity">
    <text evidence="2">Belongs to the protein kinase superfamily. NEK Ser/Thr protein kinase family. NIMA subfamily.</text>
</comment>
<evidence type="ECO:0000256" key="10">
    <source>
        <dbReference type="ARBA" id="ARBA00048679"/>
    </source>
</evidence>
<dbReference type="Gene3D" id="1.10.510.10">
    <property type="entry name" value="Transferase(Phosphotransferase) domain 1"/>
    <property type="match status" value="1"/>
</dbReference>
<dbReference type="GO" id="GO:0005524">
    <property type="term" value="F:ATP binding"/>
    <property type="evidence" value="ECO:0007669"/>
    <property type="project" value="UniProtKB-KW"/>
</dbReference>
<keyword evidence="11" id="KW-0812">Transmembrane</keyword>
<dbReference type="Pfam" id="PF05461">
    <property type="entry name" value="ApoL"/>
    <property type="match status" value="1"/>
</dbReference>
<dbReference type="InterPro" id="IPR051131">
    <property type="entry name" value="NEK_Ser/Thr_kinase_NIMA"/>
</dbReference>
<dbReference type="EC" id="2.7.11.1" evidence="3"/>
<dbReference type="GO" id="GO:0006869">
    <property type="term" value="P:lipid transport"/>
    <property type="evidence" value="ECO:0007669"/>
    <property type="project" value="InterPro"/>
</dbReference>
<evidence type="ECO:0000256" key="11">
    <source>
        <dbReference type="SAM" id="Phobius"/>
    </source>
</evidence>
<evidence type="ECO:0000256" key="7">
    <source>
        <dbReference type="ARBA" id="ARBA00022777"/>
    </source>
</evidence>
<dbReference type="AlphaFoldDB" id="A0A8C1P754"/>
<evidence type="ECO:0000256" key="9">
    <source>
        <dbReference type="ARBA" id="ARBA00047899"/>
    </source>
</evidence>
<dbReference type="GO" id="GO:0005576">
    <property type="term" value="C:extracellular region"/>
    <property type="evidence" value="ECO:0007669"/>
    <property type="project" value="InterPro"/>
</dbReference>
<dbReference type="InterPro" id="IPR008405">
    <property type="entry name" value="ApoL"/>
</dbReference>
<dbReference type="PANTHER" id="PTHR44899:SF4">
    <property type="entry name" value="SERINE_THREONINE-PROTEIN KINASE NEK1"/>
    <property type="match status" value="1"/>
</dbReference>
<dbReference type="PROSITE" id="PS50011">
    <property type="entry name" value="PROTEIN_KINASE_DOM"/>
    <property type="match status" value="1"/>
</dbReference>
<keyword evidence="11" id="KW-1133">Transmembrane helix</keyword>
<dbReference type="PANTHER" id="PTHR44899">
    <property type="entry name" value="CAMK FAMILY PROTEIN KINASE"/>
    <property type="match status" value="1"/>
</dbReference>
<accession>A0A8C1P754</accession>
<feature type="transmembrane region" description="Helical" evidence="11">
    <location>
        <begin position="266"/>
        <end position="289"/>
    </location>
</feature>
<keyword evidence="14" id="KW-1185">Reference proteome</keyword>
<evidence type="ECO:0000256" key="1">
    <source>
        <dbReference type="ARBA" id="ARBA00010090"/>
    </source>
</evidence>
<reference evidence="13" key="2">
    <citation type="submission" date="2025-09" db="UniProtKB">
        <authorList>
            <consortium name="Ensembl"/>
        </authorList>
    </citation>
    <scope>IDENTIFICATION</scope>
</reference>